<protein>
    <submittedName>
        <fullName evidence="2">Uncharacterized protein</fullName>
    </submittedName>
</protein>
<evidence type="ECO:0000256" key="1">
    <source>
        <dbReference type="SAM" id="MobiDB-lite"/>
    </source>
</evidence>
<feature type="region of interest" description="Disordered" evidence="1">
    <location>
        <begin position="1"/>
        <end position="46"/>
    </location>
</feature>
<feature type="non-terminal residue" evidence="2">
    <location>
        <position position="1"/>
    </location>
</feature>
<evidence type="ECO:0000313" key="3">
    <source>
        <dbReference type="Proteomes" id="UP000294937"/>
    </source>
</evidence>
<reference evidence="2 3" key="1">
    <citation type="submission" date="2019-03" db="EMBL/GenBank/DDBJ databases">
        <title>Genomic Encyclopedia of Type Strains, Phase IV (KMG-IV): sequencing the most valuable type-strain genomes for metagenomic binning, comparative biology and taxonomic classification.</title>
        <authorList>
            <person name="Goeker M."/>
        </authorList>
    </citation>
    <scope>NUCLEOTIDE SEQUENCE [LARGE SCALE GENOMIC DNA]</scope>
    <source>
        <strain evidence="2 3">DSM 45707</strain>
    </source>
</reference>
<dbReference type="Proteomes" id="UP000294937">
    <property type="component" value="Unassembled WGS sequence"/>
</dbReference>
<proteinExistence type="predicted"/>
<sequence length="85" mass="9396">VEHATDQPGSSSQTDLADQEQPTEPDQPSEPTNQADPNNQIEQPAKKIALLYLNEKGKLPSQRKLAEMANISRYRAIQVLKAVSQ</sequence>
<feature type="compositionally biased region" description="Polar residues" evidence="1">
    <location>
        <begin position="7"/>
        <end position="16"/>
    </location>
</feature>
<accession>A0A4R3KZR6</accession>
<dbReference type="RefSeq" id="WP_165875993.1">
    <property type="nucleotide sequence ID" value="NZ_SMAG01000014.1"/>
</dbReference>
<dbReference type="AlphaFoldDB" id="A0A4R3KZR6"/>
<comment type="caution">
    <text evidence="2">The sequence shown here is derived from an EMBL/GenBank/DDBJ whole genome shotgun (WGS) entry which is preliminary data.</text>
</comment>
<evidence type="ECO:0000313" key="2">
    <source>
        <dbReference type="EMBL" id="TCS92210.1"/>
    </source>
</evidence>
<name>A0A4R3KZR6_9BACL</name>
<organism evidence="2 3">
    <name type="scientific">Hazenella coriacea</name>
    <dbReference type="NCBI Taxonomy" id="1179467"/>
    <lineage>
        <taxon>Bacteria</taxon>
        <taxon>Bacillati</taxon>
        <taxon>Bacillota</taxon>
        <taxon>Bacilli</taxon>
        <taxon>Bacillales</taxon>
        <taxon>Thermoactinomycetaceae</taxon>
        <taxon>Hazenella</taxon>
    </lineage>
</organism>
<dbReference type="EMBL" id="SMAG01000014">
    <property type="protein sequence ID" value="TCS92210.1"/>
    <property type="molecule type" value="Genomic_DNA"/>
</dbReference>
<feature type="compositionally biased region" description="Polar residues" evidence="1">
    <location>
        <begin position="24"/>
        <end position="42"/>
    </location>
</feature>
<gene>
    <name evidence="2" type="ORF">EDD58_1141</name>
</gene>
<keyword evidence="3" id="KW-1185">Reference proteome</keyword>